<name>X1KJ88_9ZZZZ</name>
<sequence>DTLHTSKIASPTSIEVEKMESLRPFMAGENPYNLNWQFMYPITVSGDSEIAEYSKYCLIPSEPGVEITNLIGGGGFSINPYCEYKDAAAAYGKFILGYALKNFREKSWIPQWISVCESPEMLEIDPQLLTILAQINKGFARSKLELSWYSEFNEIVRTGLASAWGGEESAKVALDSTVDTVKAKLDEYGR</sequence>
<proteinExistence type="predicted"/>
<dbReference type="Gene3D" id="3.40.190.10">
    <property type="entry name" value="Periplasmic binding protein-like II"/>
    <property type="match status" value="2"/>
</dbReference>
<accession>X1KJ88</accession>
<dbReference type="EMBL" id="BARV01006019">
    <property type="protein sequence ID" value="GAI06753.1"/>
    <property type="molecule type" value="Genomic_DNA"/>
</dbReference>
<protein>
    <recommendedName>
        <fullName evidence="2">Extracellular solute-binding protein family 1</fullName>
    </recommendedName>
</protein>
<evidence type="ECO:0000313" key="1">
    <source>
        <dbReference type="EMBL" id="GAI06753.1"/>
    </source>
</evidence>
<evidence type="ECO:0008006" key="2">
    <source>
        <dbReference type="Google" id="ProtNLM"/>
    </source>
</evidence>
<gene>
    <name evidence="1" type="ORF">S06H3_12284</name>
</gene>
<organism evidence="1">
    <name type="scientific">marine sediment metagenome</name>
    <dbReference type="NCBI Taxonomy" id="412755"/>
    <lineage>
        <taxon>unclassified sequences</taxon>
        <taxon>metagenomes</taxon>
        <taxon>ecological metagenomes</taxon>
    </lineage>
</organism>
<dbReference type="SUPFAM" id="SSF53850">
    <property type="entry name" value="Periplasmic binding protein-like II"/>
    <property type="match status" value="1"/>
</dbReference>
<reference evidence="1" key="1">
    <citation type="journal article" date="2014" name="Front. Microbiol.">
        <title>High frequency of phylogenetically diverse reductive dehalogenase-homologous genes in deep subseafloor sedimentary metagenomes.</title>
        <authorList>
            <person name="Kawai M."/>
            <person name="Futagami T."/>
            <person name="Toyoda A."/>
            <person name="Takaki Y."/>
            <person name="Nishi S."/>
            <person name="Hori S."/>
            <person name="Arai W."/>
            <person name="Tsubouchi T."/>
            <person name="Morono Y."/>
            <person name="Uchiyama I."/>
            <person name="Ito T."/>
            <person name="Fujiyama A."/>
            <person name="Inagaki F."/>
            <person name="Takami H."/>
        </authorList>
    </citation>
    <scope>NUCLEOTIDE SEQUENCE</scope>
    <source>
        <strain evidence="1">Expedition CK06-06</strain>
    </source>
</reference>
<comment type="caution">
    <text evidence="1">The sequence shown here is derived from an EMBL/GenBank/DDBJ whole genome shotgun (WGS) entry which is preliminary data.</text>
</comment>
<feature type="non-terminal residue" evidence="1">
    <location>
        <position position="1"/>
    </location>
</feature>
<dbReference type="AlphaFoldDB" id="X1KJ88"/>